<proteinExistence type="predicted"/>
<dbReference type="Gene3D" id="3.10.600.10">
    <property type="entry name" value="pyruvate carboxylase f1077a mutant domain"/>
    <property type="match status" value="1"/>
</dbReference>
<gene>
    <name evidence="4" type="ORF">C7441_104240</name>
</gene>
<dbReference type="Gene3D" id="2.40.50.100">
    <property type="match status" value="1"/>
</dbReference>
<dbReference type="InterPro" id="IPR055268">
    <property type="entry name" value="PCB-like"/>
</dbReference>
<feature type="domain" description="Lipoyl-binding" evidence="3">
    <location>
        <begin position="63"/>
        <end position="138"/>
    </location>
</feature>
<dbReference type="PROSITE" id="PS50968">
    <property type="entry name" value="BIOTINYL_LIPOYL"/>
    <property type="match status" value="1"/>
</dbReference>
<dbReference type="GO" id="GO:0004736">
    <property type="term" value="F:pyruvate carboxylase activity"/>
    <property type="evidence" value="ECO:0007669"/>
    <property type="project" value="TreeGrafter"/>
</dbReference>
<keyword evidence="1" id="KW-0092">Biotin</keyword>
<feature type="region of interest" description="Disordered" evidence="2">
    <location>
        <begin position="53"/>
        <end position="73"/>
    </location>
</feature>
<reference evidence="4 5" key="1">
    <citation type="submission" date="2018-05" db="EMBL/GenBank/DDBJ databases">
        <title>Genomic Encyclopedia of Type Strains, Phase IV (KMG-IV): sequencing the most valuable type-strain genomes for metagenomic binning, comparative biology and taxonomic classification.</title>
        <authorList>
            <person name="Goeker M."/>
        </authorList>
    </citation>
    <scope>NUCLEOTIDE SEQUENCE [LARGE SCALE GENOMIC DNA]</scope>
    <source>
        <strain evidence="4 5">DSM 6986</strain>
    </source>
</reference>
<comment type="caution">
    <text evidence="4">The sequence shown here is derived from an EMBL/GenBank/DDBJ whole genome shotgun (WGS) entry which is preliminary data.</text>
</comment>
<dbReference type="GO" id="GO:0006094">
    <property type="term" value="P:gluconeogenesis"/>
    <property type="evidence" value="ECO:0007669"/>
    <property type="project" value="TreeGrafter"/>
</dbReference>
<dbReference type="SUPFAM" id="SSF51230">
    <property type="entry name" value="Single hybrid motif"/>
    <property type="match status" value="1"/>
</dbReference>
<protein>
    <submittedName>
        <fullName evidence="4">Biotin-dependent enzyme</fullName>
    </submittedName>
</protein>
<dbReference type="InterPro" id="IPR000089">
    <property type="entry name" value="Biotin_lipoyl"/>
</dbReference>
<dbReference type="PROSITE" id="PS00188">
    <property type="entry name" value="BIOTIN"/>
    <property type="match status" value="1"/>
</dbReference>
<dbReference type="FunFam" id="2.40.50.100:FF:000003">
    <property type="entry name" value="Acetyl-CoA carboxylase biotin carboxyl carrier protein"/>
    <property type="match status" value="1"/>
</dbReference>
<accession>A0A316C582</accession>
<evidence type="ECO:0000259" key="3">
    <source>
        <dbReference type="PROSITE" id="PS50968"/>
    </source>
</evidence>
<evidence type="ECO:0000256" key="2">
    <source>
        <dbReference type="SAM" id="MobiDB-lite"/>
    </source>
</evidence>
<dbReference type="EMBL" id="QGGG01000004">
    <property type="protein sequence ID" value="PWJ84972.1"/>
    <property type="molecule type" value="Genomic_DNA"/>
</dbReference>
<dbReference type="Proteomes" id="UP000245396">
    <property type="component" value="Unassembled WGS sequence"/>
</dbReference>
<dbReference type="Pfam" id="PF00364">
    <property type="entry name" value="Biotin_lipoyl"/>
    <property type="match status" value="1"/>
</dbReference>
<dbReference type="PANTHER" id="PTHR43778">
    <property type="entry name" value="PYRUVATE CARBOXYLASE"/>
    <property type="match status" value="1"/>
</dbReference>
<dbReference type="CDD" id="cd06850">
    <property type="entry name" value="biotinyl_domain"/>
    <property type="match status" value="1"/>
</dbReference>
<name>A0A316C582_PSESE</name>
<evidence type="ECO:0000313" key="4">
    <source>
        <dbReference type="EMBL" id="PWJ84972.1"/>
    </source>
</evidence>
<dbReference type="GO" id="GO:0005737">
    <property type="term" value="C:cytoplasm"/>
    <property type="evidence" value="ECO:0007669"/>
    <property type="project" value="TreeGrafter"/>
</dbReference>
<organism evidence="4 5">
    <name type="scientific">Pseudaminobacter salicylatoxidans</name>
    <dbReference type="NCBI Taxonomy" id="93369"/>
    <lineage>
        <taxon>Bacteria</taxon>
        <taxon>Pseudomonadati</taxon>
        <taxon>Pseudomonadota</taxon>
        <taxon>Alphaproteobacteria</taxon>
        <taxon>Hyphomicrobiales</taxon>
        <taxon>Phyllobacteriaceae</taxon>
        <taxon>Pseudaminobacter</taxon>
    </lineage>
</organism>
<keyword evidence="5" id="KW-1185">Reference proteome</keyword>
<dbReference type="PANTHER" id="PTHR43778:SF2">
    <property type="entry name" value="PYRUVATE CARBOXYLASE, MITOCHONDRIAL"/>
    <property type="match status" value="1"/>
</dbReference>
<dbReference type="AlphaFoldDB" id="A0A316C582"/>
<evidence type="ECO:0000313" key="5">
    <source>
        <dbReference type="Proteomes" id="UP000245396"/>
    </source>
</evidence>
<dbReference type="InterPro" id="IPR011053">
    <property type="entry name" value="Single_hybrid_motif"/>
</dbReference>
<evidence type="ECO:0000256" key="1">
    <source>
        <dbReference type="ARBA" id="ARBA00023267"/>
    </source>
</evidence>
<dbReference type="InterPro" id="IPR001882">
    <property type="entry name" value="Biotin_BS"/>
</dbReference>
<sequence>MKPEDEIFVDIEKGKTLVIRCLAIGETDDKGMMTVFFELNGQPRRVKVPDRIHGASASRARRKAEPGNDAHVGAPMPGVVSTLAVAVGQTVKQGDVLLSIEAMKMETALHAERGGIISEVLVKAGDQIDAKDLLVVFE</sequence>